<evidence type="ECO:0000313" key="1">
    <source>
        <dbReference type="EMBL" id="CAB4024163.1"/>
    </source>
</evidence>
<evidence type="ECO:0000313" key="2">
    <source>
        <dbReference type="Proteomes" id="UP001152795"/>
    </source>
</evidence>
<dbReference type="GO" id="GO:0003677">
    <property type="term" value="F:DNA binding"/>
    <property type="evidence" value="ECO:0007669"/>
    <property type="project" value="InterPro"/>
</dbReference>
<dbReference type="EMBL" id="CACRXK020012873">
    <property type="protein sequence ID" value="CAB4024163.1"/>
    <property type="molecule type" value="Genomic_DNA"/>
</dbReference>
<organism evidence="1 2">
    <name type="scientific">Paramuricea clavata</name>
    <name type="common">Red gorgonian</name>
    <name type="synonym">Violescent sea-whip</name>
    <dbReference type="NCBI Taxonomy" id="317549"/>
    <lineage>
        <taxon>Eukaryota</taxon>
        <taxon>Metazoa</taxon>
        <taxon>Cnidaria</taxon>
        <taxon>Anthozoa</taxon>
        <taxon>Octocorallia</taxon>
        <taxon>Malacalcyonacea</taxon>
        <taxon>Plexauridae</taxon>
        <taxon>Paramuricea</taxon>
    </lineage>
</organism>
<dbReference type="AlphaFoldDB" id="A0A6S7K7E4"/>
<accession>A0A6S7K7E4</accession>
<name>A0A6S7K7E4_PARCT</name>
<gene>
    <name evidence="1" type="ORF">PACLA_8A068459</name>
</gene>
<dbReference type="GO" id="GO:0005524">
    <property type="term" value="F:ATP binding"/>
    <property type="evidence" value="ECO:0007669"/>
    <property type="project" value="InterPro"/>
</dbReference>
<dbReference type="SUPFAM" id="SSF52540">
    <property type="entry name" value="P-loop containing nucleoside triphosphate hydrolases"/>
    <property type="match status" value="1"/>
</dbReference>
<dbReference type="Pfam" id="PF00519">
    <property type="entry name" value="PPV_E1_C"/>
    <property type="match status" value="1"/>
</dbReference>
<dbReference type="InterPro" id="IPR027417">
    <property type="entry name" value="P-loop_NTPase"/>
</dbReference>
<dbReference type="GO" id="GO:0003678">
    <property type="term" value="F:DNA helicase activity"/>
    <property type="evidence" value="ECO:0007669"/>
    <property type="project" value="InterPro"/>
</dbReference>
<dbReference type="InterPro" id="IPR001177">
    <property type="entry name" value="PPV_DNA_helicase_E1_C"/>
</dbReference>
<dbReference type="Gene3D" id="3.40.50.300">
    <property type="entry name" value="P-loop containing nucleotide triphosphate hydrolases"/>
    <property type="match status" value="1"/>
</dbReference>
<dbReference type="Proteomes" id="UP001152795">
    <property type="component" value="Unassembled WGS sequence"/>
</dbReference>
<comment type="caution">
    <text evidence="1">The sequence shown here is derived from an EMBL/GenBank/DDBJ whole genome shotgun (WGS) entry which is preliminary data.</text>
</comment>
<dbReference type="GO" id="GO:0006260">
    <property type="term" value="P:DNA replication"/>
    <property type="evidence" value="ECO:0007669"/>
    <property type="project" value="InterPro"/>
</dbReference>
<reference evidence="1" key="1">
    <citation type="submission" date="2020-04" db="EMBL/GenBank/DDBJ databases">
        <authorList>
            <person name="Alioto T."/>
            <person name="Alioto T."/>
            <person name="Gomez Garrido J."/>
        </authorList>
    </citation>
    <scope>NUCLEOTIDE SEQUENCE</scope>
    <source>
        <strain evidence="1">A484AB</strain>
    </source>
</reference>
<sequence>MIEEIDNEGLEYAPDESIGFLKIICKKHAINFDKFVNNMLDWIDEKHQKKNCLYFYGPSNAMKSMIANSIKKCGSSRRASSDEF</sequence>
<protein>
    <submittedName>
        <fullName evidence="1">---NA</fullName>
    </submittedName>
</protein>
<keyword evidence="2" id="KW-1185">Reference proteome</keyword>
<proteinExistence type="predicted"/>